<reference evidence="2 3" key="1">
    <citation type="submission" date="2023-03" db="EMBL/GenBank/DDBJ databases">
        <title>High-quality genome of Scylla paramamosain provides insights in environmental adaptation.</title>
        <authorList>
            <person name="Zhang L."/>
        </authorList>
    </citation>
    <scope>NUCLEOTIDE SEQUENCE [LARGE SCALE GENOMIC DNA]</scope>
    <source>
        <strain evidence="2">LZ_2023a</strain>
        <tissue evidence="2">Muscle</tissue>
    </source>
</reference>
<sequence>MHSSPPREGDDPWEAQDWKAEECFSSQQTRHPCHRRDGIISPSRPTEPGRGVLTEIDAFIMEDKDVARAISTSRLASLAPSSFVYFLDLEQGEEGRPLADEAVEGRAPDAWLCAPGSWLVVPRYFLNRCSVQ</sequence>
<dbReference type="EMBL" id="JARAKH010000012">
    <property type="protein sequence ID" value="KAK8399115.1"/>
    <property type="molecule type" value="Genomic_DNA"/>
</dbReference>
<protein>
    <submittedName>
        <fullName evidence="2">Uncharacterized protein</fullName>
    </submittedName>
</protein>
<evidence type="ECO:0000313" key="3">
    <source>
        <dbReference type="Proteomes" id="UP001487740"/>
    </source>
</evidence>
<dbReference type="AlphaFoldDB" id="A0AAW0UG99"/>
<name>A0AAW0UG99_SCYPA</name>
<comment type="caution">
    <text evidence="2">The sequence shown here is derived from an EMBL/GenBank/DDBJ whole genome shotgun (WGS) entry which is preliminary data.</text>
</comment>
<dbReference type="EMBL" id="JARAKH010000012">
    <property type="protein sequence ID" value="KAK8399114.1"/>
    <property type="molecule type" value="Genomic_DNA"/>
</dbReference>
<evidence type="ECO:0000256" key="1">
    <source>
        <dbReference type="SAM" id="MobiDB-lite"/>
    </source>
</evidence>
<keyword evidence="3" id="KW-1185">Reference proteome</keyword>
<proteinExistence type="predicted"/>
<evidence type="ECO:0000313" key="2">
    <source>
        <dbReference type="EMBL" id="KAK8399115.1"/>
    </source>
</evidence>
<feature type="compositionally biased region" description="Basic and acidic residues" evidence="1">
    <location>
        <begin position="1"/>
        <end position="22"/>
    </location>
</feature>
<dbReference type="EMBL" id="JARAKH010000012">
    <property type="protein sequence ID" value="KAK8399116.1"/>
    <property type="molecule type" value="Genomic_DNA"/>
</dbReference>
<dbReference type="Proteomes" id="UP001487740">
    <property type="component" value="Unassembled WGS sequence"/>
</dbReference>
<feature type="region of interest" description="Disordered" evidence="1">
    <location>
        <begin position="1"/>
        <end position="50"/>
    </location>
</feature>
<organism evidence="2 3">
    <name type="scientific">Scylla paramamosain</name>
    <name type="common">Mud crab</name>
    <dbReference type="NCBI Taxonomy" id="85552"/>
    <lineage>
        <taxon>Eukaryota</taxon>
        <taxon>Metazoa</taxon>
        <taxon>Ecdysozoa</taxon>
        <taxon>Arthropoda</taxon>
        <taxon>Crustacea</taxon>
        <taxon>Multicrustacea</taxon>
        <taxon>Malacostraca</taxon>
        <taxon>Eumalacostraca</taxon>
        <taxon>Eucarida</taxon>
        <taxon>Decapoda</taxon>
        <taxon>Pleocyemata</taxon>
        <taxon>Brachyura</taxon>
        <taxon>Eubrachyura</taxon>
        <taxon>Portunoidea</taxon>
        <taxon>Portunidae</taxon>
        <taxon>Portuninae</taxon>
        <taxon>Scylla</taxon>
    </lineage>
</organism>
<gene>
    <name evidence="2" type="ORF">O3P69_004284</name>
</gene>
<accession>A0AAW0UG99</accession>